<keyword evidence="3" id="KW-1185">Reference proteome</keyword>
<dbReference type="AlphaFoldDB" id="A0A2S2CSP8"/>
<reference evidence="3" key="1">
    <citation type="submission" date="2018-05" db="EMBL/GenBank/DDBJ databases">
        <title>Azospirillum thermophila sp. nov., a novel isolated from hot spring.</title>
        <authorList>
            <person name="Zhao Z."/>
        </authorList>
    </citation>
    <scope>NUCLEOTIDE SEQUENCE [LARGE SCALE GENOMIC DNA]</scope>
    <source>
        <strain evidence="3">CFH 70021</strain>
    </source>
</reference>
<feature type="signal peptide" evidence="1">
    <location>
        <begin position="1"/>
        <end position="20"/>
    </location>
</feature>
<proteinExistence type="predicted"/>
<evidence type="ECO:0000313" key="3">
    <source>
        <dbReference type="Proteomes" id="UP000245629"/>
    </source>
</evidence>
<evidence type="ECO:0000313" key="2">
    <source>
        <dbReference type="EMBL" id="AWK87498.1"/>
    </source>
</evidence>
<gene>
    <name evidence="2" type="ORF">DEW08_15870</name>
</gene>
<organism evidence="2 3">
    <name type="scientific">Azospirillum thermophilum</name>
    <dbReference type="NCBI Taxonomy" id="2202148"/>
    <lineage>
        <taxon>Bacteria</taxon>
        <taxon>Pseudomonadati</taxon>
        <taxon>Pseudomonadota</taxon>
        <taxon>Alphaproteobacteria</taxon>
        <taxon>Rhodospirillales</taxon>
        <taxon>Azospirillaceae</taxon>
        <taxon>Azospirillum</taxon>
    </lineage>
</organism>
<dbReference type="PROSITE" id="PS51257">
    <property type="entry name" value="PROKAR_LIPOPROTEIN"/>
    <property type="match status" value="1"/>
</dbReference>
<name>A0A2S2CSP8_9PROT</name>
<keyword evidence="1" id="KW-0732">Signal</keyword>
<dbReference type="RefSeq" id="WP_109328716.1">
    <property type="nucleotide sequence ID" value="NZ_CP029353.1"/>
</dbReference>
<evidence type="ECO:0000256" key="1">
    <source>
        <dbReference type="SAM" id="SignalP"/>
    </source>
</evidence>
<feature type="chain" id="PRO_5015751535" evidence="1">
    <location>
        <begin position="21"/>
        <end position="313"/>
    </location>
</feature>
<dbReference type="KEGG" id="azz:DEW08_15870"/>
<protein>
    <submittedName>
        <fullName evidence="2">Uncharacterized protein</fullName>
    </submittedName>
</protein>
<dbReference type="EMBL" id="CP029353">
    <property type="protein sequence ID" value="AWK87498.1"/>
    <property type="molecule type" value="Genomic_DNA"/>
</dbReference>
<dbReference type="OrthoDB" id="7187509at2"/>
<accession>A0A2S2CSP8</accession>
<sequence>MIRRAKNRLALSLCCLAALAACDATDRAVFVTSTSIGLNADATTRQVGIAYDRSEGFIGPDYVDDGAVPSAVGYLDSDLEVFSPKIRQLYATGAAADIVTGVDPAAVPPDGALTGTRRLLAFGTATTLGLQVGFATASGLPDALVLGYRRKEASVIPFRKADPTSGQPDSYAPVLASITMNQTTGTLDRTGTRLVQFIATGRAARALAADPQVRSIFDRQGKQALSLAQLDAVERMRSAGATAGCFLKPDRTVDQAELQSALAGMQAAGVIPASAVAALQDAPDEKTLRGRLVNDPLTAKAITGWLAGRCPTS</sequence>
<dbReference type="Proteomes" id="UP000245629">
    <property type="component" value="Chromosome 2"/>
</dbReference>